<keyword evidence="12" id="KW-0460">Magnesium</keyword>
<dbReference type="AlphaFoldDB" id="A0A0M8MQ19"/>
<evidence type="ECO:0000313" key="17">
    <source>
        <dbReference type="EMBL" id="KOS16048.1"/>
    </source>
</evidence>
<evidence type="ECO:0000259" key="16">
    <source>
        <dbReference type="Pfam" id="PF00365"/>
    </source>
</evidence>
<keyword evidence="6" id="KW-0021">Allosteric enzyme</keyword>
<comment type="caution">
    <text evidence="17">The sequence shown here is derived from an EMBL/GenBank/DDBJ whole genome shotgun (WGS) entry which is preliminary data.</text>
</comment>
<dbReference type="STRING" id="77020.A0A0M8MQ19"/>
<keyword evidence="10 15" id="KW-0418">Kinase</keyword>
<feature type="domain" description="Phosphofructokinase" evidence="16">
    <location>
        <begin position="7"/>
        <end position="358"/>
    </location>
</feature>
<keyword evidence="5" id="KW-0963">Cytoplasm</keyword>
<dbReference type="SUPFAM" id="SSF53784">
    <property type="entry name" value="Phosphofructokinase"/>
    <property type="match status" value="2"/>
</dbReference>
<dbReference type="InterPro" id="IPR015912">
    <property type="entry name" value="Phosphofructokinase_CS"/>
</dbReference>
<dbReference type="PANTHER" id="PTHR13697:SF4">
    <property type="entry name" value="ATP-DEPENDENT 6-PHOSPHOFRUCTOKINASE"/>
    <property type="match status" value="1"/>
</dbReference>
<keyword evidence="11 15" id="KW-0067">ATP-binding</keyword>
<evidence type="ECO:0000256" key="3">
    <source>
        <dbReference type="ARBA" id="ARBA00004679"/>
    </source>
</evidence>
<dbReference type="GO" id="GO:0061621">
    <property type="term" value="P:canonical glycolysis"/>
    <property type="evidence" value="ECO:0007669"/>
    <property type="project" value="TreeGrafter"/>
</dbReference>
<dbReference type="GO" id="GO:0070095">
    <property type="term" value="F:fructose-6-phosphate binding"/>
    <property type="evidence" value="ECO:0007669"/>
    <property type="project" value="TreeGrafter"/>
</dbReference>
<dbReference type="NCBIfam" id="TIGR02478">
    <property type="entry name" value="6PF1K_euk"/>
    <property type="match status" value="1"/>
</dbReference>
<evidence type="ECO:0000256" key="4">
    <source>
        <dbReference type="ARBA" id="ARBA00012055"/>
    </source>
</evidence>
<evidence type="ECO:0000256" key="9">
    <source>
        <dbReference type="ARBA" id="ARBA00022741"/>
    </source>
</evidence>
<comment type="subcellular location">
    <subcellularLocation>
        <location evidence="2">Cytoplasm</location>
    </subcellularLocation>
</comment>
<proteinExistence type="inferred from homology"/>
<dbReference type="UniPathway" id="UPA00109">
    <property type="reaction ID" value="UER00182"/>
</dbReference>
<keyword evidence="13 15" id="KW-0324">Glycolysis</keyword>
<dbReference type="InterPro" id="IPR035966">
    <property type="entry name" value="PKF_sf"/>
</dbReference>
<comment type="cofactor">
    <cofactor evidence="1">
        <name>Mg(2+)</name>
        <dbReference type="ChEBI" id="CHEBI:18420"/>
    </cofactor>
</comment>
<dbReference type="GO" id="GO:0005739">
    <property type="term" value="C:mitochondrion"/>
    <property type="evidence" value="ECO:0007669"/>
    <property type="project" value="TreeGrafter"/>
</dbReference>
<dbReference type="GO" id="GO:0046872">
    <property type="term" value="F:metal ion binding"/>
    <property type="evidence" value="ECO:0007669"/>
    <property type="project" value="UniProtKB-KW"/>
</dbReference>
<keyword evidence="7 15" id="KW-0808">Transferase</keyword>
<dbReference type="PANTHER" id="PTHR13697">
    <property type="entry name" value="PHOSPHOFRUCTOKINASE"/>
    <property type="match status" value="1"/>
</dbReference>
<dbReference type="PIRSF" id="PIRSF000533">
    <property type="entry name" value="ATP_PFK_euk"/>
    <property type="match status" value="1"/>
</dbReference>
<accession>A0A0M8MQ19</accession>
<dbReference type="VEuPathDB" id="FungiDB:Malapachy_2921"/>
<evidence type="ECO:0000256" key="10">
    <source>
        <dbReference type="ARBA" id="ARBA00022777"/>
    </source>
</evidence>
<evidence type="ECO:0000256" key="14">
    <source>
        <dbReference type="ARBA" id="ARBA00048070"/>
    </source>
</evidence>
<evidence type="ECO:0000256" key="5">
    <source>
        <dbReference type="ARBA" id="ARBA00022490"/>
    </source>
</evidence>
<dbReference type="PROSITE" id="PS00433">
    <property type="entry name" value="PHOSPHOFRUCTOKINASE"/>
    <property type="match status" value="2"/>
</dbReference>
<comment type="similarity">
    <text evidence="15">Belongs to the phosphofructokinase type A (PFKA) family. ATP-dependent PFK group I subfamily. Eukaryotic two domain clade "E" sub-subfamily.</text>
</comment>
<dbReference type="PRINTS" id="PR00476">
    <property type="entry name" value="PHFRCTKINASE"/>
</dbReference>
<dbReference type="GO" id="GO:0003872">
    <property type="term" value="F:6-phosphofructokinase activity"/>
    <property type="evidence" value="ECO:0007669"/>
    <property type="project" value="UniProtKB-EC"/>
</dbReference>
<dbReference type="EMBL" id="LGAV01000001">
    <property type="protein sequence ID" value="KOS16048.1"/>
    <property type="molecule type" value="Genomic_DNA"/>
</dbReference>
<dbReference type="RefSeq" id="XP_017993680.1">
    <property type="nucleotide sequence ID" value="XM_018137405.1"/>
</dbReference>
<dbReference type="GO" id="GO:0006002">
    <property type="term" value="P:fructose 6-phosphate metabolic process"/>
    <property type="evidence" value="ECO:0007669"/>
    <property type="project" value="InterPro"/>
</dbReference>
<dbReference type="GO" id="GO:0016208">
    <property type="term" value="F:AMP binding"/>
    <property type="evidence" value="ECO:0007669"/>
    <property type="project" value="TreeGrafter"/>
</dbReference>
<dbReference type="InterPro" id="IPR022953">
    <property type="entry name" value="ATP_PFK"/>
</dbReference>
<dbReference type="InterPro" id="IPR000023">
    <property type="entry name" value="Phosphofructokinase_dom"/>
</dbReference>
<evidence type="ECO:0000256" key="6">
    <source>
        <dbReference type="ARBA" id="ARBA00022533"/>
    </source>
</evidence>
<sequence length="792" mass="86843">MTEKRRRLAILTSGGDCAGMNAAVCAIVKLAIFNKCEAYVVREGYSGLVKGNGDYDMNQDGGQKCERMVNNVPLSYGCGDMFRLGDVQASESEYSERYIVKIGWDDVRGWEGMGGTLIGTARCKEFRERDGRLRAVYNLIHNGIDSLVVIGGDGSLTGADILRQEWPNLVDSLHSEGRISDEQAREFRHLHIAGLVGSIDNDLTSTELTIGASTALQRISESLDSIESTASSHSRAFVVEVMGRHCGWLALMAGIASGADYIFIPERPPPEDWRSDMRELLLKSRAMGKRKTIVIVAEGATDRDLQPIKADMIAEVLSNDLHLDTRVTTLGHTQRGGRPDANDRILATLQGIEALKAILEDNDTKPSYIIGNIGGRVCRMPLRESIAENQKLAEAISERRFEDAMALRGADFREGIKSFLYNSTVDASVNPRTPSELLNIGIMHMGAPSGGINAAARTAVRFCLNRGHRPLLIQNGFRGLIKGAIHEAPWLRVDTWATSGGSELGTNRILPEENYEAVAEQLEKHNIDALLIIGGFEAFLAIKQLSEKRSEHAAFRIPMIALPATLSNNLPLNEYTVGTYTSLNTLVSTCDMITQSASASRNRVFVVEVQGGQCGFVAVVGSLAVAATVVYTPEDGVALDRLHKDIGFMRRRFQADPEDANDGRLVICNERASSVYTAQTLAHIYGEEGHAIFDSRYERLSHILQGGTPSPLDRVYASRLAVRCCEFLEEHAGASAAWDPPSAMITLRLGEINILPISKIVEHADFENRTGKDIWWAPLKDYVEIISGQPIM</sequence>
<reference evidence="17 18" key="1">
    <citation type="submission" date="2015-07" db="EMBL/GenBank/DDBJ databases">
        <title>Draft Genome Sequence of Malassezia furfur CBS1878 and Malassezia pachydermatis CBS1879.</title>
        <authorList>
            <person name="Triana S."/>
            <person name="Ohm R."/>
            <person name="Gonzalez A."/>
            <person name="DeCock H."/>
            <person name="Restrepo S."/>
            <person name="Celis A."/>
        </authorList>
    </citation>
    <scope>NUCLEOTIDE SEQUENCE [LARGE SCALE GENOMIC DNA]</scope>
    <source>
        <strain evidence="17 18">CBS 1879</strain>
    </source>
</reference>
<comment type="pathway">
    <text evidence="3 15">Carbohydrate degradation; glycolysis; D-glyceraldehyde 3-phosphate and glycerone phosphate from D-glucose: step 3/4.</text>
</comment>
<dbReference type="EC" id="2.7.1.11" evidence="4 15"/>
<keyword evidence="9 15" id="KW-0547">Nucleotide-binding</keyword>
<comment type="catalytic activity">
    <reaction evidence="14 15">
        <text>beta-D-fructose 6-phosphate + ATP = beta-D-fructose 1,6-bisphosphate + ADP + H(+)</text>
        <dbReference type="Rhea" id="RHEA:16109"/>
        <dbReference type="ChEBI" id="CHEBI:15378"/>
        <dbReference type="ChEBI" id="CHEBI:30616"/>
        <dbReference type="ChEBI" id="CHEBI:32966"/>
        <dbReference type="ChEBI" id="CHEBI:57634"/>
        <dbReference type="ChEBI" id="CHEBI:456216"/>
        <dbReference type="EC" id="2.7.1.11"/>
    </reaction>
</comment>
<dbReference type="GO" id="GO:0030388">
    <property type="term" value="P:fructose 1,6-bisphosphate metabolic process"/>
    <property type="evidence" value="ECO:0007669"/>
    <property type="project" value="TreeGrafter"/>
</dbReference>
<name>A0A0M8MQ19_9BASI</name>
<dbReference type="GO" id="GO:0042802">
    <property type="term" value="F:identical protein binding"/>
    <property type="evidence" value="ECO:0007669"/>
    <property type="project" value="TreeGrafter"/>
</dbReference>
<protein>
    <recommendedName>
        <fullName evidence="4 15">6-phosphofructokinase</fullName>
        <ecNumber evidence="4 15">2.7.1.11</ecNumber>
    </recommendedName>
    <alternativeName>
        <fullName evidence="15">Phosphohexokinase</fullName>
    </alternativeName>
</protein>
<evidence type="ECO:0000256" key="8">
    <source>
        <dbReference type="ARBA" id="ARBA00022723"/>
    </source>
</evidence>
<dbReference type="GO" id="GO:0005524">
    <property type="term" value="F:ATP binding"/>
    <property type="evidence" value="ECO:0007669"/>
    <property type="project" value="UniProtKB-KW"/>
</dbReference>
<dbReference type="Proteomes" id="UP000037751">
    <property type="component" value="Unassembled WGS sequence"/>
</dbReference>
<dbReference type="InterPro" id="IPR009161">
    <property type="entry name" value="6-Pfructokinase_euk"/>
</dbReference>
<evidence type="ECO:0000256" key="13">
    <source>
        <dbReference type="ARBA" id="ARBA00023152"/>
    </source>
</evidence>
<keyword evidence="8" id="KW-0479">Metal-binding</keyword>
<feature type="domain" description="Phosphofructokinase" evidence="16">
    <location>
        <begin position="439"/>
        <end position="728"/>
    </location>
</feature>
<evidence type="ECO:0000256" key="7">
    <source>
        <dbReference type="ARBA" id="ARBA00022679"/>
    </source>
</evidence>
<organism evidence="17 18">
    <name type="scientific">Malassezia pachydermatis</name>
    <dbReference type="NCBI Taxonomy" id="77020"/>
    <lineage>
        <taxon>Eukaryota</taxon>
        <taxon>Fungi</taxon>
        <taxon>Dikarya</taxon>
        <taxon>Basidiomycota</taxon>
        <taxon>Ustilaginomycotina</taxon>
        <taxon>Malasseziomycetes</taxon>
        <taxon>Malasseziales</taxon>
        <taxon>Malasseziaceae</taxon>
        <taxon>Malassezia</taxon>
    </lineage>
</organism>
<evidence type="ECO:0000313" key="18">
    <source>
        <dbReference type="Proteomes" id="UP000037751"/>
    </source>
</evidence>
<dbReference type="Gene3D" id="3.40.50.450">
    <property type="match status" value="3"/>
</dbReference>
<evidence type="ECO:0000256" key="15">
    <source>
        <dbReference type="PIRNR" id="PIRNR000533"/>
    </source>
</evidence>
<dbReference type="GO" id="GO:0048029">
    <property type="term" value="F:monosaccharide binding"/>
    <property type="evidence" value="ECO:0007669"/>
    <property type="project" value="TreeGrafter"/>
</dbReference>
<dbReference type="GO" id="GO:0005945">
    <property type="term" value="C:6-phosphofructokinase complex"/>
    <property type="evidence" value="ECO:0007669"/>
    <property type="project" value="TreeGrafter"/>
</dbReference>
<keyword evidence="18" id="KW-1185">Reference proteome</keyword>
<evidence type="ECO:0000256" key="11">
    <source>
        <dbReference type="ARBA" id="ARBA00022840"/>
    </source>
</evidence>
<dbReference type="Gene3D" id="3.40.50.460">
    <property type="entry name" value="Phosphofructokinase domain"/>
    <property type="match status" value="2"/>
</dbReference>
<dbReference type="GeneID" id="28729281"/>
<dbReference type="FunFam" id="3.40.50.460:FF:000007">
    <property type="entry name" value="ATP-dependent 6-phosphofructokinase"/>
    <property type="match status" value="1"/>
</dbReference>
<dbReference type="Pfam" id="PF00365">
    <property type="entry name" value="PFK"/>
    <property type="match status" value="2"/>
</dbReference>
<dbReference type="FunFam" id="3.40.50.460:FF:000008">
    <property type="entry name" value="ATP-dependent 6-phosphofructokinase"/>
    <property type="match status" value="1"/>
</dbReference>
<evidence type="ECO:0000256" key="12">
    <source>
        <dbReference type="ARBA" id="ARBA00022842"/>
    </source>
</evidence>
<evidence type="ECO:0000256" key="2">
    <source>
        <dbReference type="ARBA" id="ARBA00004496"/>
    </source>
</evidence>
<gene>
    <name evidence="17" type="ORF">Malapachy_2921</name>
</gene>
<dbReference type="OrthoDB" id="537915at2759"/>
<evidence type="ECO:0000256" key="1">
    <source>
        <dbReference type="ARBA" id="ARBA00001946"/>
    </source>
</evidence>